<organism evidence="2 3">
    <name type="scientific">Bodo saltans</name>
    <name type="common">Flagellated protozoan</name>
    <dbReference type="NCBI Taxonomy" id="75058"/>
    <lineage>
        <taxon>Eukaryota</taxon>
        <taxon>Discoba</taxon>
        <taxon>Euglenozoa</taxon>
        <taxon>Kinetoplastea</taxon>
        <taxon>Metakinetoplastina</taxon>
        <taxon>Eubodonida</taxon>
        <taxon>Bodonidae</taxon>
        <taxon>Bodo</taxon>
    </lineage>
</organism>
<keyword evidence="3" id="KW-1185">Reference proteome</keyword>
<dbReference type="VEuPathDB" id="TriTrypDB:BSAL_58345"/>
<sequence>MPISIRTFLAVVTAIVGVTAAAIAFAPVYTSALSSVEDVIDNLRKEIGVRLQVNVQLLFSSPQLQISSLMTSAKLGAMNTSDKFSMMPYMGEIAASSGISTYCGFEDGTFLQTDSTDESDIVSVQYTVITTQIINIGTFPYNLTLRSNTSELPAGVPDDYNPTLRPWYPGLFARQSWSQVYLDSSGNFSVLTAGGPFTNSTGLKFGAFAMDFPTTLILSYLQDQTVGKTGRVFLMDRLSGGFLGGNWEVQSFVNVSGELQMAQVSDIAWSDALVSRMFSGLGLDFLKNCTATCRATVGSGNGALFVDVLSVTDSYGLDMRLVVLLPAKDFMDKIDHDSKVSIGATVGAVVGLLILAVIAGQVALSPLSRLEERLYAAASLEDDSEDDEDCNFLSEIVNIESAFSTLRAELARIKSFVPQSVLQKMEDGDEEADEDAIRGFSRSQSESSRRTGASSVSKRQGMMSHGMTQSTDDARTLKSKARSSAASRAREKRGAAVLNVASGLVSRQVTLLVANVIGFHATSAESATACMSQHSEYLNIICAASS</sequence>
<accession>A0A0S4ITC0</accession>
<feature type="region of interest" description="Disordered" evidence="1">
    <location>
        <begin position="425"/>
        <end position="488"/>
    </location>
</feature>
<dbReference type="Gene3D" id="3.30.450.20">
    <property type="entry name" value="PAS domain"/>
    <property type="match status" value="1"/>
</dbReference>
<reference evidence="3" key="1">
    <citation type="submission" date="2015-09" db="EMBL/GenBank/DDBJ databases">
        <authorList>
            <consortium name="Pathogen Informatics"/>
        </authorList>
    </citation>
    <scope>NUCLEOTIDE SEQUENCE [LARGE SCALE GENOMIC DNA]</scope>
    <source>
        <strain evidence="3">Lake Konstanz</strain>
    </source>
</reference>
<evidence type="ECO:0000256" key="1">
    <source>
        <dbReference type="SAM" id="MobiDB-lite"/>
    </source>
</evidence>
<evidence type="ECO:0000313" key="3">
    <source>
        <dbReference type="Proteomes" id="UP000051952"/>
    </source>
</evidence>
<name>A0A0S4ITC0_BODSA</name>
<dbReference type="EMBL" id="CYKH01000231">
    <property type="protein sequence ID" value="CUF03201.1"/>
    <property type="molecule type" value="Genomic_DNA"/>
</dbReference>
<protein>
    <submittedName>
        <fullName evidence="2">Membrane-associated protein, putative</fullName>
    </submittedName>
</protein>
<evidence type="ECO:0000313" key="2">
    <source>
        <dbReference type="EMBL" id="CUF03201.1"/>
    </source>
</evidence>
<proteinExistence type="predicted"/>
<dbReference type="AlphaFoldDB" id="A0A0S4ITC0"/>
<gene>
    <name evidence="2" type="ORF">BSAL_58345</name>
</gene>
<feature type="non-terminal residue" evidence="2">
    <location>
        <position position="546"/>
    </location>
</feature>
<dbReference type="Proteomes" id="UP000051952">
    <property type="component" value="Unassembled WGS sequence"/>
</dbReference>
<feature type="compositionally biased region" description="Polar residues" evidence="1">
    <location>
        <begin position="441"/>
        <end position="458"/>
    </location>
</feature>